<proteinExistence type="evidence at protein level"/>
<reference evidence="1" key="2">
    <citation type="submission" date="2019-07" db="EMBL/GenBank/DDBJ databases">
        <authorList>
            <person name="Seetharam A."/>
            <person name="Woodhouse M."/>
            <person name="Cannon E."/>
        </authorList>
    </citation>
    <scope>NUCLEOTIDE SEQUENCE [LARGE SCALE GENOMIC DNA]</scope>
    <source>
        <strain evidence="1">cv. B73</strain>
    </source>
</reference>
<organism evidence="1 2">
    <name type="scientific">Zea mays</name>
    <name type="common">Maize</name>
    <dbReference type="NCBI Taxonomy" id="4577"/>
    <lineage>
        <taxon>Eukaryota</taxon>
        <taxon>Viridiplantae</taxon>
        <taxon>Streptophyta</taxon>
        <taxon>Embryophyta</taxon>
        <taxon>Tracheophyta</taxon>
        <taxon>Spermatophyta</taxon>
        <taxon>Magnoliopsida</taxon>
        <taxon>Liliopsida</taxon>
        <taxon>Poales</taxon>
        <taxon>Poaceae</taxon>
        <taxon>PACMAD clade</taxon>
        <taxon>Panicoideae</taxon>
        <taxon>Andropogonodae</taxon>
        <taxon>Andropogoneae</taxon>
        <taxon>Tripsacinae</taxon>
        <taxon>Zea</taxon>
    </lineage>
</organism>
<dbReference type="InterPro" id="IPR035892">
    <property type="entry name" value="C2_domain_sf"/>
</dbReference>
<dbReference type="SUPFAM" id="SSF49562">
    <property type="entry name" value="C2 domain (Calcium/lipid-binding domain, CaLB)"/>
    <property type="match status" value="1"/>
</dbReference>
<evidence type="ECO:0000313" key="1">
    <source>
        <dbReference type="EnsemblPlants" id="Zm00001eb203070_P001"/>
    </source>
</evidence>
<dbReference type="Gene3D" id="2.60.40.150">
    <property type="entry name" value="C2 domain"/>
    <property type="match status" value="1"/>
</dbReference>
<name>A0A804P204_MAIZE</name>
<dbReference type="CDD" id="cd00030">
    <property type="entry name" value="C2"/>
    <property type="match status" value="1"/>
</dbReference>
<accession>A0A804P204</accession>
<dbReference type="InParanoid" id="A0A804P204"/>
<keyword evidence="2" id="KW-1185">Reference proteome</keyword>
<dbReference type="AlphaFoldDB" id="A0A804P204"/>
<evidence type="ECO:0008006" key="4">
    <source>
        <dbReference type="Google" id="ProtNLM"/>
    </source>
</evidence>
<dbReference type="EnsemblPlants" id="Zm00001eb203070_T001">
    <property type="protein sequence ID" value="Zm00001eb203070_P001"/>
    <property type="gene ID" value="Zm00001eb203070"/>
</dbReference>
<reference evidence="2" key="1">
    <citation type="journal article" date="2009" name="Science">
        <title>The B73 maize genome: complexity, diversity, and dynamics.</title>
        <authorList>
            <person name="Schnable P.S."/>
            <person name="Ware D."/>
            <person name="Fulton R.S."/>
            <person name="Stein J.C."/>
            <person name="Wei F."/>
            <person name="Pasternak S."/>
            <person name="Liang C."/>
            <person name="Zhang J."/>
            <person name="Fulton L."/>
            <person name="Graves T.A."/>
            <person name="Minx P."/>
            <person name="Reily A.D."/>
            <person name="Courtney L."/>
            <person name="Kruchowski S.S."/>
            <person name="Tomlinson C."/>
            <person name="Strong C."/>
            <person name="Delehaunty K."/>
            <person name="Fronick C."/>
            <person name="Courtney B."/>
            <person name="Rock S.M."/>
            <person name="Belter E."/>
            <person name="Du F."/>
            <person name="Kim K."/>
            <person name="Abbott R.M."/>
            <person name="Cotton M."/>
            <person name="Levy A."/>
            <person name="Marchetto P."/>
            <person name="Ochoa K."/>
            <person name="Jackson S.M."/>
            <person name="Gillam B."/>
            <person name="Chen W."/>
            <person name="Yan L."/>
            <person name="Higginbotham J."/>
            <person name="Cardenas M."/>
            <person name="Waligorski J."/>
            <person name="Applebaum E."/>
            <person name="Phelps L."/>
            <person name="Falcone J."/>
            <person name="Kanchi K."/>
            <person name="Thane T."/>
            <person name="Scimone A."/>
            <person name="Thane N."/>
            <person name="Henke J."/>
            <person name="Wang T."/>
            <person name="Ruppert J."/>
            <person name="Shah N."/>
            <person name="Rotter K."/>
            <person name="Hodges J."/>
            <person name="Ingenthron E."/>
            <person name="Cordes M."/>
            <person name="Kohlberg S."/>
            <person name="Sgro J."/>
            <person name="Delgado B."/>
            <person name="Mead K."/>
            <person name="Chinwalla A."/>
            <person name="Leonard S."/>
            <person name="Crouse K."/>
            <person name="Collura K."/>
            <person name="Kudrna D."/>
            <person name="Currie J."/>
            <person name="He R."/>
            <person name="Angelova A."/>
            <person name="Rajasekar S."/>
            <person name="Mueller T."/>
            <person name="Lomeli R."/>
            <person name="Scara G."/>
            <person name="Ko A."/>
            <person name="Delaney K."/>
            <person name="Wissotski M."/>
            <person name="Lopez G."/>
            <person name="Campos D."/>
            <person name="Braidotti M."/>
            <person name="Ashley E."/>
            <person name="Golser W."/>
            <person name="Kim H."/>
            <person name="Lee S."/>
            <person name="Lin J."/>
            <person name="Dujmic Z."/>
            <person name="Kim W."/>
            <person name="Talag J."/>
            <person name="Zuccolo A."/>
            <person name="Fan C."/>
            <person name="Sebastian A."/>
            <person name="Kramer M."/>
            <person name="Spiegel L."/>
            <person name="Nascimento L."/>
            <person name="Zutavern T."/>
            <person name="Miller B."/>
            <person name="Ambroise C."/>
            <person name="Muller S."/>
            <person name="Spooner W."/>
            <person name="Narechania A."/>
            <person name="Ren L."/>
            <person name="Wei S."/>
            <person name="Kumari S."/>
            <person name="Faga B."/>
            <person name="Levy M.J."/>
            <person name="McMahan L."/>
            <person name="Van Buren P."/>
            <person name="Vaughn M.W."/>
            <person name="Ying K."/>
            <person name="Yeh C.-T."/>
            <person name="Emrich S.J."/>
            <person name="Jia Y."/>
            <person name="Kalyanaraman A."/>
            <person name="Hsia A.-P."/>
            <person name="Barbazuk W.B."/>
            <person name="Baucom R.S."/>
            <person name="Brutnell T.P."/>
            <person name="Carpita N.C."/>
            <person name="Chaparro C."/>
            <person name="Chia J.-M."/>
            <person name="Deragon J.-M."/>
            <person name="Estill J.C."/>
            <person name="Fu Y."/>
            <person name="Jeddeloh J.A."/>
            <person name="Han Y."/>
            <person name="Lee H."/>
            <person name="Li P."/>
            <person name="Lisch D.R."/>
            <person name="Liu S."/>
            <person name="Liu Z."/>
            <person name="Nagel D.H."/>
            <person name="McCann M.C."/>
            <person name="SanMiguel P."/>
            <person name="Myers A.M."/>
            <person name="Nettleton D."/>
            <person name="Nguyen J."/>
            <person name="Penning B.W."/>
            <person name="Ponnala L."/>
            <person name="Schneider K.L."/>
            <person name="Schwartz D.C."/>
            <person name="Sharma A."/>
            <person name="Soderlund C."/>
            <person name="Springer N.M."/>
            <person name="Sun Q."/>
            <person name="Wang H."/>
            <person name="Waterman M."/>
            <person name="Westerman R."/>
            <person name="Wolfgruber T.K."/>
            <person name="Yang L."/>
            <person name="Yu Y."/>
            <person name="Zhang L."/>
            <person name="Zhou S."/>
            <person name="Zhu Q."/>
            <person name="Bennetzen J.L."/>
            <person name="Dawe R.K."/>
            <person name="Jiang J."/>
            <person name="Jiang N."/>
            <person name="Presting G.G."/>
            <person name="Wessler S.R."/>
            <person name="Aluru S."/>
            <person name="Martienssen R.A."/>
            <person name="Clifton S.W."/>
            <person name="McCombie W.R."/>
            <person name="Wing R.A."/>
            <person name="Wilson R.K."/>
        </authorList>
    </citation>
    <scope>NUCLEOTIDE SEQUENCE [LARGE SCALE GENOMIC DNA]</scope>
    <source>
        <strain evidence="2">cv. B73</strain>
    </source>
</reference>
<evidence type="ECO:0000313" key="2">
    <source>
        <dbReference type="Proteomes" id="UP000007305"/>
    </source>
</evidence>
<keyword evidence="3" id="KW-1267">Proteomics identification</keyword>
<dbReference type="Proteomes" id="UP000007305">
    <property type="component" value="Chromosome 4"/>
</dbReference>
<sequence>MKKADDSSYSALNEDDFQRVVFENKLGCDVYLKKKMEDSEITIELLQHESKVSLLLPPPRFSDKLNVLSNSTESRYYVVVQIFESKGLPIIDDGNGHSYFCALRLLIGSHASDQHKVFPQSARTRCVKPVETTELLTHCAKWNEHFIFEVPEQVAVLFVSFLSHLQCSSASFHS</sequence>
<protein>
    <recommendedName>
        <fullName evidence="4">C2 domain-containing protein</fullName>
    </recommendedName>
</protein>
<reference evidence="1" key="3">
    <citation type="submission" date="2021-05" db="UniProtKB">
        <authorList>
            <consortium name="EnsemblPlants"/>
        </authorList>
    </citation>
    <scope>IDENTIFICATION</scope>
    <source>
        <strain evidence="1">cv. B73</strain>
    </source>
</reference>
<evidence type="ECO:0007829" key="3">
    <source>
        <dbReference type="PeptideAtlas" id="A0A804P204"/>
    </source>
</evidence>
<dbReference type="Gramene" id="Zm00001eb203070_T001">
    <property type="protein sequence ID" value="Zm00001eb203070_P001"/>
    <property type="gene ID" value="Zm00001eb203070"/>
</dbReference>